<dbReference type="InterPro" id="IPR017795">
    <property type="entry name" value="ABBA_NscD-like"/>
</dbReference>
<accession>A0ABD3I4P1</accession>
<dbReference type="EMBL" id="JBJQOH010000002">
    <property type="protein sequence ID" value="KAL3698558.1"/>
    <property type="molecule type" value="Genomic_DNA"/>
</dbReference>
<proteinExistence type="predicted"/>
<sequence>MAMAAEVDRSHLFLPRGPGEVKQRTYLSEAKRQLSQLSNALGFDESAEREVEKGLALAMRPWGNKIIPDFPSGWYSDISTDHSPIEYSVAIDHTTGKVQLRFLMEAQAEESTLAAIQQSALRLNDDIQKEYGQTVSLERFHLISDLFFPSSDEVQEATTPQGPTIYPFAAYHSFCVTKEKELEWKLYLNPQARGEKNAANLIRDAFERLGMADSYSLLESIMAPTDSFCFFALDLHAGDHARVKIYVQQDNPDVAAIAKKLAICPHTPKEEIERFCETMGGSTGPYSSSPPVIVYFAFKSNAPLSPEVAVHFPVSEYAPNDAVIKQRIEAYLTPVSSTSLATYHSIVAALQERPLEQGRGFHSFVGFKYSARGLLNTFYVSAEFFGVLSPIPMSHRPTRSVTCAF</sequence>
<keyword evidence="3" id="KW-1185">Reference proteome</keyword>
<dbReference type="Proteomes" id="UP001633002">
    <property type="component" value="Unassembled WGS sequence"/>
</dbReference>
<dbReference type="AlphaFoldDB" id="A0ABD3I4P1"/>
<evidence type="ECO:0000256" key="1">
    <source>
        <dbReference type="ARBA" id="ARBA00022679"/>
    </source>
</evidence>
<keyword evidence="1" id="KW-0808">Transferase</keyword>
<dbReference type="GO" id="GO:0016740">
    <property type="term" value="F:transferase activity"/>
    <property type="evidence" value="ECO:0007669"/>
    <property type="project" value="UniProtKB-KW"/>
</dbReference>
<reference evidence="2 3" key="1">
    <citation type="submission" date="2024-09" db="EMBL/GenBank/DDBJ databases">
        <title>Chromosome-scale assembly of Riccia sorocarpa.</title>
        <authorList>
            <person name="Paukszto L."/>
        </authorList>
    </citation>
    <scope>NUCLEOTIDE SEQUENCE [LARGE SCALE GENOMIC DNA]</scope>
    <source>
        <strain evidence="2">LP-2024</strain>
        <tissue evidence="2">Aerial parts of the thallus</tissue>
    </source>
</reference>
<dbReference type="InterPro" id="IPR033964">
    <property type="entry name" value="ABBA"/>
</dbReference>
<organism evidence="2 3">
    <name type="scientific">Riccia sorocarpa</name>
    <dbReference type="NCBI Taxonomy" id="122646"/>
    <lineage>
        <taxon>Eukaryota</taxon>
        <taxon>Viridiplantae</taxon>
        <taxon>Streptophyta</taxon>
        <taxon>Embryophyta</taxon>
        <taxon>Marchantiophyta</taxon>
        <taxon>Marchantiopsida</taxon>
        <taxon>Marchantiidae</taxon>
        <taxon>Marchantiales</taxon>
        <taxon>Ricciaceae</taxon>
        <taxon>Riccia</taxon>
    </lineage>
</organism>
<dbReference type="Pfam" id="PF11991">
    <property type="entry name" value="Trp_DMAT"/>
    <property type="match status" value="1"/>
</dbReference>
<dbReference type="PANTHER" id="PTHR40627">
    <property type="entry name" value="INDOLE PRENYLTRANSFERASE TDIB-RELATED"/>
    <property type="match status" value="1"/>
</dbReference>
<evidence type="ECO:0000313" key="3">
    <source>
        <dbReference type="Proteomes" id="UP001633002"/>
    </source>
</evidence>
<name>A0ABD3I4P1_9MARC</name>
<dbReference type="SFLD" id="SFLDG01162">
    <property type="entry name" value="I"/>
    <property type="match status" value="1"/>
</dbReference>
<dbReference type="SFLD" id="SFLDS00036">
    <property type="entry name" value="Aromatic_Prenyltransferase"/>
    <property type="match status" value="1"/>
</dbReference>
<protein>
    <submittedName>
        <fullName evidence="2">Uncharacterized protein</fullName>
    </submittedName>
</protein>
<evidence type="ECO:0000313" key="2">
    <source>
        <dbReference type="EMBL" id="KAL3698558.1"/>
    </source>
</evidence>
<gene>
    <name evidence="2" type="ORF">R1sor_012634</name>
</gene>
<comment type="caution">
    <text evidence="2">The sequence shown here is derived from an EMBL/GenBank/DDBJ whole genome shotgun (WGS) entry which is preliminary data.</text>
</comment>
<dbReference type="PANTHER" id="PTHR40627:SF4">
    <property type="entry name" value="PRENYLTRANSFERASE ASQH1-RELATED"/>
    <property type="match status" value="1"/>
</dbReference>